<feature type="region of interest" description="Disordered" evidence="1">
    <location>
        <begin position="219"/>
        <end position="255"/>
    </location>
</feature>
<dbReference type="AlphaFoldDB" id="A0A7G2EQR6"/>
<feature type="region of interest" description="Disordered" evidence="1">
    <location>
        <begin position="284"/>
        <end position="304"/>
    </location>
</feature>
<feature type="compositionally biased region" description="Low complexity" evidence="1">
    <location>
        <begin position="16"/>
        <end position="35"/>
    </location>
</feature>
<accession>A0A7G2EQR6</accession>
<evidence type="ECO:0000313" key="3">
    <source>
        <dbReference type="EMBL" id="CAD5324645.1"/>
    </source>
</evidence>
<evidence type="ECO:0000259" key="2">
    <source>
        <dbReference type="Pfam" id="PF03108"/>
    </source>
</evidence>
<feature type="compositionally biased region" description="Polar residues" evidence="1">
    <location>
        <begin position="1"/>
        <end position="13"/>
    </location>
</feature>
<dbReference type="Pfam" id="PF03108">
    <property type="entry name" value="DBD_Tnp_Mut"/>
    <property type="match status" value="1"/>
</dbReference>
<feature type="compositionally biased region" description="Polar residues" evidence="1">
    <location>
        <begin position="245"/>
        <end position="255"/>
    </location>
</feature>
<dbReference type="InterPro" id="IPR004332">
    <property type="entry name" value="Transposase_MuDR"/>
</dbReference>
<feature type="domain" description="Transposase MuDR plant" evidence="2">
    <location>
        <begin position="476"/>
        <end position="530"/>
    </location>
</feature>
<organism evidence="3 4">
    <name type="scientific">Arabidopsis thaliana</name>
    <name type="common">Mouse-ear cress</name>
    <dbReference type="NCBI Taxonomy" id="3702"/>
    <lineage>
        <taxon>Eukaryota</taxon>
        <taxon>Viridiplantae</taxon>
        <taxon>Streptophyta</taxon>
        <taxon>Embryophyta</taxon>
        <taxon>Tracheophyta</taxon>
        <taxon>Spermatophyta</taxon>
        <taxon>Magnoliopsida</taxon>
        <taxon>eudicotyledons</taxon>
        <taxon>Gunneridae</taxon>
        <taxon>Pentapetalae</taxon>
        <taxon>rosids</taxon>
        <taxon>malvids</taxon>
        <taxon>Brassicales</taxon>
        <taxon>Brassicaceae</taxon>
        <taxon>Camelineae</taxon>
        <taxon>Arabidopsis</taxon>
    </lineage>
</organism>
<feature type="region of interest" description="Disordered" evidence="1">
    <location>
        <begin position="1"/>
        <end position="35"/>
    </location>
</feature>
<reference evidence="3 4" key="1">
    <citation type="submission" date="2020-09" db="EMBL/GenBank/DDBJ databases">
        <authorList>
            <person name="Ashkenazy H."/>
        </authorList>
    </citation>
    <scope>NUCLEOTIDE SEQUENCE [LARGE SCALE GENOMIC DNA]</scope>
    <source>
        <strain evidence="4">cv. Cdm-0</strain>
    </source>
</reference>
<dbReference type="EMBL" id="LR881468">
    <property type="protein sequence ID" value="CAD5324645.1"/>
    <property type="molecule type" value="Genomic_DNA"/>
</dbReference>
<proteinExistence type="predicted"/>
<sequence length="566" mass="62390">MSMADNSSGQSLSHCKPPTSSPSSPSTTVSSPKSSFRLCFEKPPSRFGLSFGSDSVSASSLPEEVLKRKRPTRLDIPIGVDGFVAPISSSVDVAVTSREECKEVEREGDDYSVYYWVCSSNGEWKLEICNKLFSRVVPISKGMTLGAFKSAISKEFGMIGVNPLLSYAAPDKDMFTTKEKTPPVLVTSEVGLLYYLSALRENRGLNLFVKFEEMEEDLQSFDTRGDSSTKRPCQSSLEEECGSKTPKSGVTSVRDISSVGSKTPTIVLTPRDDEFMGELEQTEANIGSNSGHKSSRNDTDNEGFNNDVEKLFFVDNDTEEVEAVTEKPEDSMPCGGYGKEFWSNFLTDDYGGSNANELMATGGLDVRYGSNNKVVGSNPDEVVFCTGSGVFDHAIYVNGAGESIKTEHTKKTPQVMKGKMVDGVGSSQETSNEVKKLEEVDDEEFDIPPLFEDIEYEVDNLPDLDIDDDGKGIYQGKVYASKEDCQIGLAIFAIKNQFHFKQTRTKWNSFVLSCSDEKCDWRILATVMNGIGYYEIKKAQLQHTCSVDTRRQYMKKATSKVIASVI</sequence>
<evidence type="ECO:0000256" key="1">
    <source>
        <dbReference type="SAM" id="MobiDB-lite"/>
    </source>
</evidence>
<protein>
    <submittedName>
        <fullName evidence="3">(thale cress) hypothetical protein</fullName>
    </submittedName>
</protein>
<gene>
    <name evidence="3" type="ORF">AT9943_LOCUS12528</name>
</gene>
<dbReference type="Proteomes" id="UP000516314">
    <property type="component" value="Chromosome 3"/>
</dbReference>
<evidence type="ECO:0000313" key="4">
    <source>
        <dbReference type="Proteomes" id="UP000516314"/>
    </source>
</evidence>
<name>A0A7G2EQR6_ARATH</name>